<protein>
    <submittedName>
        <fullName evidence="2">Uncharacterized protein</fullName>
    </submittedName>
</protein>
<name>A0A7S5DQI0_RHIRH</name>
<feature type="region of interest" description="Disordered" evidence="1">
    <location>
        <begin position="31"/>
        <end position="56"/>
    </location>
</feature>
<organism evidence="2">
    <name type="scientific">Rhizobium rhizogenes</name>
    <name type="common">Agrobacterium rhizogenes</name>
    <dbReference type="NCBI Taxonomy" id="359"/>
    <lineage>
        <taxon>Bacteria</taxon>
        <taxon>Pseudomonadati</taxon>
        <taxon>Pseudomonadota</taxon>
        <taxon>Alphaproteobacteria</taxon>
        <taxon>Hyphomicrobiales</taxon>
        <taxon>Rhizobiaceae</taxon>
        <taxon>Rhizobium/Agrobacterium group</taxon>
        <taxon>Rhizobium</taxon>
    </lineage>
</organism>
<evidence type="ECO:0000313" key="2">
    <source>
        <dbReference type="EMBL" id="QCL10179.1"/>
    </source>
</evidence>
<gene>
    <name evidence="2" type="ORF">pC6.5b_285</name>
</gene>
<accession>A0A7S5DQI0</accession>
<proteinExistence type="predicted"/>
<evidence type="ECO:0000256" key="1">
    <source>
        <dbReference type="SAM" id="MobiDB-lite"/>
    </source>
</evidence>
<dbReference type="AlphaFoldDB" id="A0A7S5DQI0"/>
<keyword evidence="2" id="KW-0614">Plasmid</keyword>
<geneLocation type="plasmid" evidence="2">
    <name>pC6.5b</name>
</geneLocation>
<dbReference type="EMBL" id="MK318987">
    <property type="protein sequence ID" value="QCL10179.1"/>
    <property type="molecule type" value="Genomic_DNA"/>
</dbReference>
<reference evidence="2" key="1">
    <citation type="submission" date="2018-12" db="EMBL/GenBank/DDBJ databases">
        <title>Three Rhizobium rhizogenes strains isolated from the same crown gall tumor carry diverse plasmids.</title>
        <authorList>
            <person name="Pulawska J."/>
            <person name="Kuzmanovic N."/>
        </authorList>
    </citation>
    <scope>NUCLEOTIDE SEQUENCE</scope>
    <source>
        <strain evidence="2">C6.5</strain>
        <plasmid evidence="2">pC6.5b</plasmid>
    </source>
</reference>
<sequence length="56" mass="6377">MVGLYAACYVRTARIYRYVLTRGDFLQKCGEVENDDPVPTAQTAARQQGERNVERP</sequence>